<reference evidence="1" key="1">
    <citation type="journal article" date="2019" name="Sci. Rep.">
        <title>Draft genome of Tanacetum cinerariifolium, the natural source of mosquito coil.</title>
        <authorList>
            <person name="Yamashiro T."/>
            <person name="Shiraishi A."/>
            <person name="Satake H."/>
            <person name="Nakayama K."/>
        </authorList>
    </citation>
    <scope>NUCLEOTIDE SEQUENCE</scope>
</reference>
<proteinExistence type="predicted"/>
<organism evidence="1">
    <name type="scientific">Tanacetum cinerariifolium</name>
    <name type="common">Dalmatian daisy</name>
    <name type="synonym">Chrysanthemum cinerariifolium</name>
    <dbReference type="NCBI Taxonomy" id="118510"/>
    <lineage>
        <taxon>Eukaryota</taxon>
        <taxon>Viridiplantae</taxon>
        <taxon>Streptophyta</taxon>
        <taxon>Embryophyta</taxon>
        <taxon>Tracheophyta</taxon>
        <taxon>Spermatophyta</taxon>
        <taxon>Magnoliopsida</taxon>
        <taxon>eudicotyledons</taxon>
        <taxon>Gunneridae</taxon>
        <taxon>Pentapetalae</taxon>
        <taxon>asterids</taxon>
        <taxon>campanulids</taxon>
        <taxon>Asterales</taxon>
        <taxon>Asteraceae</taxon>
        <taxon>Asteroideae</taxon>
        <taxon>Anthemideae</taxon>
        <taxon>Anthemidinae</taxon>
        <taxon>Tanacetum</taxon>
    </lineage>
</organism>
<protein>
    <submittedName>
        <fullName evidence="1">Uncharacterized protein</fullName>
    </submittedName>
</protein>
<evidence type="ECO:0000313" key="1">
    <source>
        <dbReference type="EMBL" id="GFD24380.1"/>
    </source>
</evidence>
<gene>
    <name evidence="1" type="ORF">Tci_896349</name>
</gene>
<accession>A0A699UPE2</accession>
<name>A0A699UPE2_TANCI</name>
<sequence>ESPTHNETIVDKEESSKHGRKIADIDVDADVKLENVYNLDMAHEETVLIARRIETEWNADIKDNIDWNEVVEQV</sequence>
<feature type="non-terminal residue" evidence="1">
    <location>
        <position position="1"/>
    </location>
</feature>
<dbReference type="AlphaFoldDB" id="A0A699UPE2"/>
<dbReference type="EMBL" id="BKCJ011352054">
    <property type="protein sequence ID" value="GFD24380.1"/>
    <property type="molecule type" value="Genomic_DNA"/>
</dbReference>
<comment type="caution">
    <text evidence="1">The sequence shown here is derived from an EMBL/GenBank/DDBJ whole genome shotgun (WGS) entry which is preliminary data.</text>
</comment>